<evidence type="ECO:0000313" key="3">
    <source>
        <dbReference type="Proteomes" id="UP000305948"/>
    </source>
</evidence>
<feature type="compositionally biased region" description="Low complexity" evidence="1">
    <location>
        <begin position="394"/>
        <end position="404"/>
    </location>
</feature>
<dbReference type="Proteomes" id="UP000305948">
    <property type="component" value="Unassembled WGS sequence"/>
</dbReference>
<feature type="region of interest" description="Disordered" evidence="1">
    <location>
        <begin position="215"/>
        <end position="279"/>
    </location>
</feature>
<gene>
    <name evidence="2" type="ORF">OE88DRAFT_76040</name>
</gene>
<dbReference type="STRING" id="5364.A0A5C3NHT3"/>
<feature type="compositionally biased region" description="Basic residues" evidence="1">
    <location>
        <begin position="233"/>
        <end position="247"/>
    </location>
</feature>
<protein>
    <submittedName>
        <fullName evidence="2">Uncharacterized protein</fullName>
    </submittedName>
</protein>
<sequence length="425" mass="46084">MSLAPTPSTSRGTVILQPSFFTSSLYVNPLREDIQHLIRLYSEAYTLLQGQNLKPFELFKKLWDSQGWTYLHFKVFDARTREAFLGITARLFLEHMTESQPLLSRVVALFALYTFHFTQPDTSTPALHSIRYIPIDYDVYQSLTSLPTSLTEPQLAPLPPHVTYVLSTLLDAQVFHVLPSSTLNPYNPCTLPREIFIHDDIPAASYEHVSRAASADASGWSGQSTPVPDGPTPKKKGRPSKRERMRKSKDAVLSLDKWLDKSSWPPPGQQQSNGESNGATTHVLITNQPTSSLNNYRSYKYYLVDTLVPRAGAQGTHDPVAGQHAIQRANAAILTRLKKIDQMAAEEGLEVGGEGGERTGLARVEKAVAELGRPGAVGAVGGILSLLEGAGLEGSSASAGESLGPRTAPTQGGPDVPMAEAAAGT</sequence>
<proteinExistence type="predicted"/>
<organism evidence="2 3">
    <name type="scientific">Heliocybe sulcata</name>
    <dbReference type="NCBI Taxonomy" id="5364"/>
    <lineage>
        <taxon>Eukaryota</taxon>
        <taxon>Fungi</taxon>
        <taxon>Dikarya</taxon>
        <taxon>Basidiomycota</taxon>
        <taxon>Agaricomycotina</taxon>
        <taxon>Agaricomycetes</taxon>
        <taxon>Gloeophyllales</taxon>
        <taxon>Gloeophyllaceae</taxon>
        <taxon>Heliocybe</taxon>
    </lineage>
</organism>
<reference evidence="2 3" key="1">
    <citation type="journal article" date="2019" name="Nat. Ecol. Evol.">
        <title>Megaphylogeny resolves global patterns of mushroom evolution.</title>
        <authorList>
            <person name="Varga T."/>
            <person name="Krizsan K."/>
            <person name="Foldi C."/>
            <person name="Dima B."/>
            <person name="Sanchez-Garcia M."/>
            <person name="Sanchez-Ramirez S."/>
            <person name="Szollosi G.J."/>
            <person name="Szarkandi J.G."/>
            <person name="Papp V."/>
            <person name="Albert L."/>
            <person name="Andreopoulos W."/>
            <person name="Angelini C."/>
            <person name="Antonin V."/>
            <person name="Barry K.W."/>
            <person name="Bougher N.L."/>
            <person name="Buchanan P."/>
            <person name="Buyck B."/>
            <person name="Bense V."/>
            <person name="Catcheside P."/>
            <person name="Chovatia M."/>
            <person name="Cooper J."/>
            <person name="Damon W."/>
            <person name="Desjardin D."/>
            <person name="Finy P."/>
            <person name="Geml J."/>
            <person name="Haridas S."/>
            <person name="Hughes K."/>
            <person name="Justo A."/>
            <person name="Karasinski D."/>
            <person name="Kautmanova I."/>
            <person name="Kiss B."/>
            <person name="Kocsube S."/>
            <person name="Kotiranta H."/>
            <person name="LaButti K.M."/>
            <person name="Lechner B.E."/>
            <person name="Liimatainen K."/>
            <person name="Lipzen A."/>
            <person name="Lukacs Z."/>
            <person name="Mihaltcheva S."/>
            <person name="Morgado L.N."/>
            <person name="Niskanen T."/>
            <person name="Noordeloos M.E."/>
            <person name="Ohm R.A."/>
            <person name="Ortiz-Santana B."/>
            <person name="Ovrebo C."/>
            <person name="Racz N."/>
            <person name="Riley R."/>
            <person name="Savchenko A."/>
            <person name="Shiryaev A."/>
            <person name="Soop K."/>
            <person name="Spirin V."/>
            <person name="Szebenyi C."/>
            <person name="Tomsovsky M."/>
            <person name="Tulloss R.E."/>
            <person name="Uehling J."/>
            <person name="Grigoriev I.V."/>
            <person name="Vagvolgyi C."/>
            <person name="Papp T."/>
            <person name="Martin F.M."/>
            <person name="Miettinen O."/>
            <person name="Hibbett D.S."/>
            <person name="Nagy L.G."/>
        </authorList>
    </citation>
    <scope>NUCLEOTIDE SEQUENCE [LARGE SCALE GENOMIC DNA]</scope>
    <source>
        <strain evidence="2 3">OMC1185</strain>
    </source>
</reference>
<feature type="compositionally biased region" description="Polar residues" evidence="1">
    <location>
        <begin position="269"/>
        <end position="279"/>
    </location>
</feature>
<keyword evidence="3" id="KW-1185">Reference proteome</keyword>
<dbReference type="InterPro" id="IPR019188">
    <property type="entry name" value="SNAPC1"/>
</dbReference>
<accession>A0A5C3NHT3</accession>
<dbReference type="OrthoDB" id="3253083at2759"/>
<dbReference type="AlphaFoldDB" id="A0A5C3NHT3"/>
<evidence type="ECO:0000313" key="2">
    <source>
        <dbReference type="EMBL" id="TFK56943.1"/>
    </source>
</evidence>
<name>A0A5C3NHT3_9AGAM</name>
<feature type="region of interest" description="Disordered" evidence="1">
    <location>
        <begin position="394"/>
        <end position="425"/>
    </location>
</feature>
<dbReference type="Pfam" id="PF09808">
    <property type="entry name" value="SNAPC1"/>
    <property type="match status" value="1"/>
</dbReference>
<dbReference type="EMBL" id="ML213503">
    <property type="protein sequence ID" value="TFK56943.1"/>
    <property type="molecule type" value="Genomic_DNA"/>
</dbReference>
<evidence type="ECO:0000256" key="1">
    <source>
        <dbReference type="SAM" id="MobiDB-lite"/>
    </source>
</evidence>